<dbReference type="Pfam" id="PF17042">
    <property type="entry name" value="NBD_C"/>
    <property type="match status" value="1"/>
</dbReference>
<dbReference type="GO" id="GO:0016301">
    <property type="term" value="F:kinase activity"/>
    <property type="evidence" value="ECO:0007669"/>
    <property type="project" value="UniProtKB-KW"/>
</dbReference>
<reference evidence="9 10" key="1">
    <citation type="submission" date="2020-01" db="EMBL/GenBank/DDBJ databases">
        <title>Draft genome assembly of Ensifer adhaerens T173.</title>
        <authorList>
            <person name="Craig J.E."/>
            <person name="Stinchcombe J.R."/>
        </authorList>
    </citation>
    <scope>NUCLEOTIDE SEQUENCE [LARGE SCALE GENOMIC DNA]</scope>
    <source>
        <strain evidence="9 10">T173</strain>
    </source>
</reference>
<comment type="caution">
    <text evidence="9">The sequence shown here is derived from an EMBL/GenBank/DDBJ whole genome shotgun (WGS) entry which is preliminary data.</text>
</comment>
<feature type="domain" description="Four-carbon acid sugar kinase nucleotide binding" evidence="8">
    <location>
        <begin position="261"/>
        <end position="425"/>
    </location>
</feature>
<evidence type="ECO:0000313" key="9">
    <source>
        <dbReference type="EMBL" id="MBM3090540.1"/>
    </source>
</evidence>
<dbReference type="Gene3D" id="3.40.980.20">
    <property type="entry name" value="Four-carbon acid sugar kinase, nucleotide binding domain"/>
    <property type="match status" value="1"/>
</dbReference>
<keyword evidence="5" id="KW-0067">ATP-binding</keyword>
<evidence type="ECO:0000256" key="4">
    <source>
        <dbReference type="ARBA" id="ARBA00022777"/>
    </source>
</evidence>
<evidence type="ECO:0000256" key="3">
    <source>
        <dbReference type="ARBA" id="ARBA00022741"/>
    </source>
</evidence>
<evidence type="ECO:0000256" key="2">
    <source>
        <dbReference type="ARBA" id="ARBA00022679"/>
    </source>
</evidence>
<name>A0AAW4FEI3_9HYPH</name>
<proteinExistence type="inferred from homology"/>
<gene>
    <name evidence="9" type="ORF">GFB56_06900</name>
</gene>
<dbReference type="EMBL" id="WXFA01000003">
    <property type="protein sequence ID" value="MBM3090540.1"/>
    <property type="molecule type" value="Genomic_DNA"/>
</dbReference>
<dbReference type="GO" id="GO:0005524">
    <property type="term" value="F:ATP binding"/>
    <property type="evidence" value="ECO:0007669"/>
    <property type="project" value="UniProtKB-KW"/>
</dbReference>
<dbReference type="Proteomes" id="UP000744980">
    <property type="component" value="Unassembled WGS sequence"/>
</dbReference>
<keyword evidence="4 9" id="KW-0418">Kinase</keyword>
<dbReference type="RefSeq" id="WP_057216967.1">
    <property type="nucleotide sequence ID" value="NZ_CP083374.1"/>
</dbReference>
<evidence type="ECO:0000256" key="6">
    <source>
        <dbReference type="ARBA" id="ARBA00023277"/>
    </source>
</evidence>
<feature type="domain" description="Four-carbon acid sugar kinase N-terminal" evidence="7">
    <location>
        <begin position="7"/>
        <end position="235"/>
    </location>
</feature>
<protein>
    <submittedName>
        <fullName evidence="9">Four-carbon acid sugar kinase family protein</fullName>
    </submittedName>
</protein>
<dbReference type="InterPro" id="IPR037051">
    <property type="entry name" value="4-carb_acid_sugar_kinase_N_sf"/>
</dbReference>
<keyword evidence="10" id="KW-1185">Reference proteome</keyword>
<evidence type="ECO:0000256" key="1">
    <source>
        <dbReference type="ARBA" id="ARBA00005715"/>
    </source>
</evidence>
<keyword evidence="6" id="KW-0119">Carbohydrate metabolism</keyword>
<dbReference type="InterPro" id="IPR010737">
    <property type="entry name" value="4-carb_acid_sugar_kinase_N"/>
</dbReference>
<dbReference type="InterPro" id="IPR031475">
    <property type="entry name" value="NBD_C"/>
</dbReference>
<evidence type="ECO:0000256" key="5">
    <source>
        <dbReference type="ARBA" id="ARBA00022840"/>
    </source>
</evidence>
<evidence type="ECO:0000259" key="8">
    <source>
        <dbReference type="Pfam" id="PF17042"/>
    </source>
</evidence>
<dbReference type="SUPFAM" id="SSF142764">
    <property type="entry name" value="YgbK-like"/>
    <property type="match status" value="1"/>
</dbReference>
<sequence>MTRPLISYYGDDFTGSTDVMEALASNGVETVLFLKVPDADLLSRFDGARAFGLAGTSRSETPEWMDVHLREAFGWLKTLDAELCHYKVCSTFDSAPHVGNIGRAIEIGRTVFGEATVPLIVGAPQIRRYTAFGELFAAYQGRNYRIDRHPVMSRHPVTPMDESNLLMHLARQTKLSSALIDNVALLGRSALEDADILLIDVLDALTQAAAGALVWNALHPRSGFICGSSGVEYALIPAWRNEGLIGDKPVFAEAGPVDRIAVVSGSVSPTTERQIRHALANGFGGVTLDPLALSGDEAGAAIAVAIEAGLKVLEGGDSVVLYTALGPSADRGGELDSSTGARHRLGRALGQIQSALVQRAGISRAVVAGGDTSSHALGQMGILALTLKMPLPQTPGSPLCIAHGGAVDGLQIALKGGQVGGDDYFSMIRAGKV</sequence>
<keyword evidence="3" id="KW-0547">Nucleotide-binding</keyword>
<comment type="similarity">
    <text evidence="1">Belongs to the four-carbon acid sugar kinase family.</text>
</comment>
<keyword evidence="2" id="KW-0808">Transferase</keyword>
<organism evidence="9 10">
    <name type="scientific">Ensifer canadensis</name>
    <dbReference type="NCBI Taxonomy" id="555315"/>
    <lineage>
        <taxon>Bacteria</taxon>
        <taxon>Pseudomonadati</taxon>
        <taxon>Pseudomonadota</taxon>
        <taxon>Alphaproteobacteria</taxon>
        <taxon>Hyphomicrobiales</taxon>
        <taxon>Rhizobiaceae</taxon>
        <taxon>Sinorhizobium/Ensifer group</taxon>
        <taxon>Ensifer</taxon>
    </lineage>
</organism>
<dbReference type="Gene3D" id="3.40.50.10840">
    <property type="entry name" value="Putative sugar-binding, N-terminal domain"/>
    <property type="match status" value="1"/>
</dbReference>
<dbReference type="AlphaFoldDB" id="A0AAW4FEI3"/>
<dbReference type="Pfam" id="PF07005">
    <property type="entry name" value="SBD_N"/>
    <property type="match status" value="1"/>
</dbReference>
<accession>A0AAW4FEI3</accession>
<evidence type="ECO:0000259" key="7">
    <source>
        <dbReference type="Pfam" id="PF07005"/>
    </source>
</evidence>
<dbReference type="InterPro" id="IPR042213">
    <property type="entry name" value="NBD_C_sf"/>
</dbReference>
<evidence type="ECO:0000313" key="10">
    <source>
        <dbReference type="Proteomes" id="UP000744980"/>
    </source>
</evidence>